<evidence type="ECO:0000313" key="1">
    <source>
        <dbReference type="EMBL" id="MDO6673925.1"/>
    </source>
</evidence>
<organism evidence="1 2">
    <name type="scientific">Cobetia amphilecti</name>
    <dbReference type="NCBI Taxonomy" id="1055104"/>
    <lineage>
        <taxon>Bacteria</taxon>
        <taxon>Pseudomonadati</taxon>
        <taxon>Pseudomonadota</taxon>
        <taxon>Gammaproteobacteria</taxon>
        <taxon>Oceanospirillales</taxon>
        <taxon>Halomonadaceae</taxon>
        <taxon>Cobetia</taxon>
    </lineage>
</organism>
<dbReference type="InterPro" id="IPR013783">
    <property type="entry name" value="Ig-like_fold"/>
</dbReference>
<dbReference type="RefSeq" id="WP_303595698.1">
    <property type="nucleotide sequence ID" value="NZ_JAUORK010000050.1"/>
</dbReference>
<feature type="non-terminal residue" evidence="1">
    <location>
        <position position="1"/>
    </location>
</feature>
<dbReference type="Gene3D" id="6.20.150.20">
    <property type="match status" value="1"/>
</dbReference>
<evidence type="ECO:0008006" key="3">
    <source>
        <dbReference type="Google" id="ProtNLM"/>
    </source>
</evidence>
<comment type="caution">
    <text evidence="1">The sequence shown here is derived from an EMBL/GenBank/DDBJ whole genome shotgun (WGS) entry which is preliminary data.</text>
</comment>
<name>A0AAP4WXC1_9GAMM</name>
<evidence type="ECO:0000313" key="2">
    <source>
        <dbReference type="Proteomes" id="UP001170481"/>
    </source>
</evidence>
<accession>A0AAP4WXC1</accession>
<gene>
    <name evidence="1" type="ORF">Q4535_17645</name>
</gene>
<dbReference type="AlphaFoldDB" id="A0AAP4WXC1"/>
<protein>
    <recommendedName>
        <fullName evidence="3">Bacterial Ig-like domain-containing protein</fullName>
    </recommendedName>
</protein>
<feature type="non-terminal residue" evidence="1">
    <location>
        <position position="292"/>
    </location>
</feature>
<proteinExistence type="predicted"/>
<reference evidence="1" key="1">
    <citation type="submission" date="2023-07" db="EMBL/GenBank/DDBJ databases">
        <title>Genome content predicts the carbon catabolic preferences of heterotrophic bacteria.</title>
        <authorList>
            <person name="Gralka M."/>
        </authorList>
    </citation>
    <scope>NUCLEOTIDE SEQUENCE</scope>
    <source>
        <strain evidence="1">C2R13</strain>
    </source>
</reference>
<dbReference type="Proteomes" id="UP001170481">
    <property type="component" value="Unassembled WGS sequence"/>
</dbReference>
<sequence length="292" mass="29379">TGSIAFVDGDDGLLNLADISAVDLTGSIEAGLDSSNVVITITDSADPANEITVATTDITVDGAGNLSVTGLDLSTATSGLTEGALTVSMTVTDVAGNTFETDDTTTSDLTVPETPSLALSEDTNVTDDGITSNGEVTVSGLEADATWEYSLDGGSNWIDGTGTTFTLDEGVYADGVVQIRQTDVAGNVSTEVSLGAVTVDATIAAPSLTLSEDTNVTDDGITSNGEVTVSGLEADATWEYTTDGGSNWVDGTGTTFTLAEGSYGDGVVQIRQTDVAGNVSDAVNLGAVTVDT</sequence>
<dbReference type="Gene3D" id="2.60.40.10">
    <property type="entry name" value="Immunoglobulins"/>
    <property type="match status" value="1"/>
</dbReference>
<dbReference type="EMBL" id="JAUORK010000050">
    <property type="protein sequence ID" value="MDO6673925.1"/>
    <property type="molecule type" value="Genomic_DNA"/>
</dbReference>